<reference evidence="2" key="1">
    <citation type="submission" date="2016-11" db="UniProtKB">
        <authorList>
            <consortium name="WormBaseParasite"/>
        </authorList>
    </citation>
    <scope>IDENTIFICATION</scope>
    <source>
        <strain evidence="2">KR3021</strain>
    </source>
</reference>
<sequence length="1410" mass="158772">MLMTLAGLPEFLNYLSLGTNPITIAALDTPIYVAYLIFYPLIVVQCFIYCFSDTVFARNIVDPKENPENYISFLNRQTLSWFTTIVKKGYSKDLNNDDLFNVPEELDVNYNEEMFTKVFDKRQNKYKKELYNAQIKKRNCDSLNSEQEIEIDTFAHSTDKTPIIEKKRQSKSTVKLPSIYMTISDAYKYEYIGAILLKVVSDLFQMANPFLLEKLISWATTPDSPVYLGLFFAFSLFGFSVVRSFVLNTYFVIMYTFGSKIQTALSNQLYKKTLSLSTQARKEKSVGEIVNLMTIDVERFASFAPNSVQLFSCPLQIALALAYLIYIIGENAIAGVIIMLLLIPFNFAISIITKKWQSKQMLLKDERLKCTNEVLNGMKAIKMYAWEQAMLLKITTLRNKEVAILKKIAINKCFSDLISAASPLLVAVFTFGIYTGAGHPLTPQIAFVSLSLFAQLRFPLLFIAELIGQFIQLQVSHKRLQEFFVADELNENMIQKIPKIITSQSDDENGGEVVIEDANLKWEKDGSIALKGINLNFEKNQLICIIGSVGSGKSALIRSLLGELHKLNGFIKIRGSLAYVPQNAWIQNMTLRDNILFGSNYEKTKYDQVVENCCLSHDLKILPSGDMTEIGEKGVTLSGGTKARVSLARACYQKNRDIFLLDDPLSAVDAHVGRDIFSKVIGKDGMLKDKTRILVTHSLKYLKEVDLIVVMNEGKVAQCGTWQKLSNDKNCVALLNQLEREEQERERNNAIKPDNSNEGDDEDVDGPPKSIVSSVKSRKKTPVKSESGKKSVSFGHGHGHGHAHGGYMSTETMTKGKFKFSIYFSYFKKMNLYLFLGYLLFYFGYSLFTAIRSFWLTAWSNQNLENAPPIEQGIWYLTSVGRLGVYAGIGVIELITLAVSYFLFSYAAVKASRNLHYPLLNRLLKAPLSFYDKTPIGRIINRLGSDIDIIDSRLPASLKMVLMSISSIAQALVIITISSPWFIIIFSGLGFFYFWILKSFMLTSRQLQGISSTNKSPLISSFQETIQGVSSIRAYGATNRFSLGFKDKLNTFIGSKYYSLMSNRWLSIRIETIGNIVVLSTCLLSIWSAKTGAISAGLLGLAISYVFNFSSMLNMLLRLFAEMENCIVAVERISEYSNKIESEGDWYVYDQDYQKSGQVWPSRGQISFRNYSTKYRPELPLALKRINLEFKAGDRIGIVGRTGSGKSSLINGILRIIEPVEGQIVVDGVDLSTMGLHQIRSKITIIPQDSALFSGTIKSNLDPFNEFEDEDIWKCLEISHLKNFVNSQPKKLDYEVSEGGSNLSNGQAQLISLCRALLRKNSNCILILDEATASIDFDTDELIQKTIHKEFSHHTVLTICHRIDSILGYDKVLVLEDGEVAEFDTPKHLLSIESSMFSKLVNADKLKIKK</sequence>
<accession>A0AC35TFX7</accession>
<evidence type="ECO:0000313" key="2">
    <source>
        <dbReference type="WBParaSite" id="RSKR_0000013400.1"/>
    </source>
</evidence>
<organism evidence="1 2">
    <name type="scientific">Rhabditophanes sp. KR3021</name>
    <dbReference type="NCBI Taxonomy" id="114890"/>
    <lineage>
        <taxon>Eukaryota</taxon>
        <taxon>Metazoa</taxon>
        <taxon>Ecdysozoa</taxon>
        <taxon>Nematoda</taxon>
        <taxon>Chromadorea</taxon>
        <taxon>Rhabditida</taxon>
        <taxon>Tylenchina</taxon>
        <taxon>Panagrolaimomorpha</taxon>
        <taxon>Strongyloidoidea</taxon>
        <taxon>Alloionematidae</taxon>
        <taxon>Rhabditophanes</taxon>
    </lineage>
</organism>
<dbReference type="Proteomes" id="UP000095286">
    <property type="component" value="Unplaced"/>
</dbReference>
<dbReference type="WBParaSite" id="RSKR_0000013400.1">
    <property type="protein sequence ID" value="RSKR_0000013400.1"/>
    <property type="gene ID" value="RSKR_0000013400"/>
</dbReference>
<protein>
    <submittedName>
        <fullName evidence="2">ABC transmembrane type-1 domain-containing protein</fullName>
    </submittedName>
</protein>
<name>A0AC35TFX7_9BILA</name>
<proteinExistence type="predicted"/>
<evidence type="ECO:0000313" key="1">
    <source>
        <dbReference type="Proteomes" id="UP000095286"/>
    </source>
</evidence>